<proteinExistence type="predicted"/>
<dbReference type="EMBL" id="AZHB01000001">
    <property type="protein sequence ID" value="OAA73726.1"/>
    <property type="molecule type" value="Genomic_DNA"/>
</dbReference>
<accession>A0A168EES2</accession>
<feature type="region of interest" description="Disordered" evidence="1">
    <location>
        <begin position="1"/>
        <end position="40"/>
    </location>
</feature>
<dbReference type="Pfam" id="PF04749">
    <property type="entry name" value="PLAC8"/>
    <property type="match status" value="1"/>
</dbReference>
<dbReference type="AlphaFoldDB" id="A0A168EES2"/>
<sequence>MADPIQEQQQQQQQQQVVNEKPVTNAPAPTTTHGRAGGHINDQEVQFWKERGHDLLARPSEHINSRSPAGAQPWYAGFFECFSPVDTCLITCCLPCVTFGQVHHRMQRSAELEGYEPINTSCLLLCGAACVGLACVPVAMQRQMVREKYNLEGSCIGDLARTYCCGCCVLVQNDKEAQHRERLLRQGGGGSGGINEQYAPAPAMAVPGQQV</sequence>
<comment type="caution">
    <text evidence="2">The sequence shown here is derived from an EMBL/GenBank/DDBJ whole genome shotgun (WGS) entry which is preliminary data.</text>
</comment>
<organism evidence="2 3">
    <name type="scientific">Cordyceps fumosorosea (strain ARSEF 2679)</name>
    <name type="common">Isaria fumosorosea</name>
    <dbReference type="NCBI Taxonomy" id="1081104"/>
    <lineage>
        <taxon>Eukaryota</taxon>
        <taxon>Fungi</taxon>
        <taxon>Dikarya</taxon>
        <taxon>Ascomycota</taxon>
        <taxon>Pezizomycotina</taxon>
        <taxon>Sordariomycetes</taxon>
        <taxon>Hypocreomycetidae</taxon>
        <taxon>Hypocreales</taxon>
        <taxon>Cordycipitaceae</taxon>
        <taxon>Cordyceps</taxon>
    </lineage>
</organism>
<dbReference type="RefSeq" id="XP_018708684.1">
    <property type="nucleotide sequence ID" value="XM_018844234.1"/>
</dbReference>
<evidence type="ECO:0000313" key="3">
    <source>
        <dbReference type="Proteomes" id="UP000076744"/>
    </source>
</evidence>
<reference evidence="2 3" key="1">
    <citation type="journal article" date="2016" name="Genome Biol. Evol.">
        <title>Divergent and convergent evolution of fungal pathogenicity.</title>
        <authorList>
            <person name="Shang Y."/>
            <person name="Xiao G."/>
            <person name="Zheng P."/>
            <person name="Cen K."/>
            <person name="Zhan S."/>
            <person name="Wang C."/>
        </authorList>
    </citation>
    <scope>NUCLEOTIDE SEQUENCE [LARGE SCALE GENOMIC DNA]</scope>
    <source>
        <strain evidence="2 3">ARSEF 2679</strain>
    </source>
</reference>
<protein>
    <submittedName>
        <fullName evidence="2">DUF614 domain protein</fullName>
    </submittedName>
</protein>
<dbReference type="Proteomes" id="UP000076744">
    <property type="component" value="Unassembled WGS sequence"/>
</dbReference>
<name>A0A168EES2_CORFA</name>
<dbReference type="STRING" id="1081104.A0A168EES2"/>
<keyword evidence="3" id="KW-1185">Reference proteome</keyword>
<dbReference type="OrthoDB" id="1045822at2759"/>
<evidence type="ECO:0000313" key="2">
    <source>
        <dbReference type="EMBL" id="OAA73726.1"/>
    </source>
</evidence>
<dbReference type="InterPro" id="IPR006461">
    <property type="entry name" value="PLAC_motif_containing"/>
</dbReference>
<dbReference type="NCBIfam" id="TIGR01571">
    <property type="entry name" value="A_thal_Cys_rich"/>
    <property type="match status" value="1"/>
</dbReference>
<feature type="compositionally biased region" description="Low complexity" evidence="1">
    <location>
        <begin position="1"/>
        <end position="16"/>
    </location>
</feature>
<gene>
    <name evidence="2" type="ORF">ISF_00627</name>
</gene>
<dbReference type="PANTHER" id="PTHR15907">
    <property type="entry name" value="DUF614 FAMILY PROTEIN-RELATED"/>
    <property type="match status" value="1"/>
</dbReference>
<dbReference type="GeneID" id="30016919"/>
<evidence type="ECO:0000256" key="1">
    <source>
        <dbReference type="SAM" id="MobiDB-lite"/>
    </source>
</evidence>